<dbReference type="AlphaFoldDB" id="A0A1I2Y4N3"/>
<protein>
    <submittedName>
        <fullName evidence="2">Uncharacterized protein</fullName>
    </submittedName>
</protein>
<dbReference type="Proteomes" id="UP000199040">
    <property type="component" value="Unassembled WGS sequence"/>
</dbReference>
<evidence type="ECO:0000313" key="2">
    <source>
        <dbReference type="EMBL" id="SFH20562.1"/>
    </source>
</evidence>
<dbReference type="EMBL" id="FOPY01000001">
    <property type="protein sequence ID" value="SFH20562.1"/>
    <property type="molecule type" value="Genomic_DNA"/>
</dbReference>
<feature type="region of interest" description="Disordered" evidence="1">
    <location>
        <begin position="67"/>
        <end position="89"/>
    </location>
</feature>
<sequence length="89" mass="10013">MPLMSQLVGATDGKESDKELTMIESALEIREVREPDGDGETRYEVYDSDTGMPVGVFDSYEDAKYEVESMKQSNRETWNKKSDADPGPE</sequence>
<dbReference type="RefSeq" id="WP_092842793.1">
    <property type="nucleotide sequence ID" value="NZ_FOPY01000001.1"/>
</dbReference>
<evidence type="ECO:0000313" key="3">
    <source>
        <dbReference type="Proteomes" id="UP000199040"/>
    </source>
</evidence>
<gene>
    <name evidence="2" type="ORF">SAMN04487959_101226</name>
</gene>
<evidence type="ECO:0000256" key="1">
    <source>
        <dbReference type="SAM" id="MobiDB-lite"/>
    </source>
</evidence>
<proteinExistence type="predicted"/>
<name>A0A1I2Y4N3_9GAMM</name>
<keyword evidence="3" id="KW-1185">Reference proteome</keyword>
<organism evidence="2 3">
    <name type="scientific">Modicisalibacter xianhensis</name>
    <dbReference type="NCBI Taxonomy" id="442341"/>
    <lineage>
        <taxon>Bacteria</taxon>
        <taxon>Pseudomonadati</taxon>
        <taxon>Pseudomonadota</taxon>
        <taxon>Gammaproteobacteria</taxon>
        <taxon>Oceanospirillales</taxon>
        <taxon>Halomonadaceae</taxon>
        <taxon>Modicisalibacter</taxon>
    </lineage>
</organism>
<accession>A0A1I2Y4N3</accession>
<reference evidence="2 3" key="1">
    <citation type="submission" date="2016-10" db="EMBL/GenBank/DDBJ databases">
        <authorList>
            <person name="de Groot N.N."/>
        </authorList>
    </citation>
    <scope>NUCLEOTIDE SEQUENCE [LARGE SCALE GENOMIC DNA]</scope>
    <source>
        <strain evidence="2 3">CGMCC 1.6848</strain>
    </source>
</reference>